<keyword evidence="3" id="KW-1185">Reference proteome</keyword>
<organism evidence="2 3">
    <name type="scientific">Aristolochia fimbriata</name>
    <name type="common">White veined hardy Dutchman's pipe vine</name>
    <dbReference type="NCBI Taxonomy" id="158543"/>
    <lineage>
        <taxon>Eukaryota</taxon>
        <taxon>Viridiplantae</taxon>
        <taxon>Streptophyta</taxon>
        <taxon>Embryophyta</taxon>
        <taxon>Tracheophyta</taxon>
        <taxon>Spermatophyta</taxon>
        <taxon>Magnoliopsida</taxon>
        <taxon>Magnoliidae</taxon>
        <taxon>Piperales</taxon>
        <taxon>Aristolochiaceae</taxon>
        <taxon>Aristolochia</taxon>
    </lineage>
</organism>
<evidence type="ECO:0000256" key="1">
    <source>
        <dbReference type="SAM" id="Phobius"/>
    </source>
</evidence>
<dbReference type="EMBL" id="JAINDJ010000006">
    <property type="protein sequence ID" value="KAG9443242.1"/>
    <property type="molecule type" value="Genomic_DNA"/>
</dbReference>
<reference evidence="2 3" key="1">
    <citation type="submission" date="2021-07" db="EMBL/GenBank/DDBJ databases">
        <title>The Aristolochia fimbriata genome: insights into angiosperm evolution, floral development and chemical biosynthesis.</title>
        <authorList>
            <person name="Jiao Y."/>
        </authorList>
    </citation>
    <scope>NUCLEOTIDE SEQUENCE [LARGE SCALE GENOMIC DNA]</scope>
    <source>
        <strain evidence="2">IBCAS-2021</strain>
        <tissue evidence="2">Leaf</tissue>
    </source>
</reference>
<dbReference type="Proteomes" id="UP000825729">
    <property type="component" value="Unassembled WGS sequence"/>
</dbReference>
<feature type="transmembrane region" description="Helical" evidence="1">
    <location>
        <begin position="140"/>
        <end position="163"/>
    </location>
</feature>
<feature type="transmembrane region" description="Helical" evidence="1">
    <location>
        <begin position="235"/>
        <end position="260"/>
    </location>
</feature>
<protein>
    <submittedName>
        <fullName evidence="2">Uncharacterized protein</fullName>
    </submittedName>
</protein>
<keyword evidence="1" id="KW-1133">Transmembrane helix</keyword>
<feature type="transmembrane region" description="Helical" evidence="1">
    <location>
        <begin position="116"/>
        <end position="133"/>
    </location>
</feature>
<comment type="caution">
    <text evidence="2">The sequence shown here is derived from an EMBL/GenBank/DDBJ whole genome shotgun (WGS) entry which is preliminary data.</text>
</comment>
<dbReference type="AlphaFoldDB" id="A0AAV7E338"/>
<keyword evidence="1" id="KW-0472">Membrane</keyword>
<name>A0AAV7E338_ARIFI</name>
<feature type="transmembrane region" description="Helical" evidence="1">
    <location>
        <begin position="12"/>
        <end position="30"/>
    </location>
</feature>
<feature type="transmembrane region" description="Helical" evidence="1">
    <location>
        <begin position="75"/>
        <end position="96"/>
    </location>
</feature>
<evidence type="ECO:0000313" key="2">
    <source>
        <dbReference type="EMBL" id="KAG9443242.1"/>
    </source>
</evidence>
<dbReference type="Pfam" id="PF04654">
    <property type="entry name" value="DUF599"/>
    <property type="match status" value="1"/>
</dbReference>
<proteinExistence type="predicted"/>
<keyword evidence="1" id="KW-0812">Transmembrane</keyword>
<dbReference type="PANTHER" id="PTHR31881:SF11">
    <property type="entry name" value="PROTEIN, PUTATIVE-RELATED"/>
    <property type="match status" value="1"/>
</dbReference>
<dbReference type="InterPro" id="IPR006747">
    <property type="entry name" value="DUF599"/>
</dbReference>
<dbReference type="PANTHER" id="PTHR31881">
    <property type="match status" value="1"/>
</dbReference>
<evidence type="ECO:0000313" key="3">
    <source>
        <dbReference type="Proteomes" id="UP000825729"/>
    </source>
</evidence>
<accession>A0AAV7E338</accession>
<gene>
    <name evidence="2" type="ORF">H6P81_014582</name>
</gene>
<sequence>MDSLAGKYISDIVLVPLGVFVTVAYHLFLWQSLKKKKPRTSIGADFARRKIWVVDVLQRREKKGMLAVQSLRNGMMTSILCGSLAVILNVALAALSNNAHDSGEVVLQQQKSSYDVLILFVFGSESSGSLLALKYASCSFLLLTSFLFSSMATVHFIDASFLLPPTITTTVSSHTSDSSDSDHLHLHHVSPALPNYSGNNKNNNNMSNIGSEGSMERGHVLGVAGSRVLYITLPILFWLLLGPFPMLISSFGLVSILYLIDFSA</sequence>